<name>A0A9P4Q687_9PEZI</name>
<dbReference type="EMBL" id="MU003815">
    <property type="protein sequence ID" value="KAF2719111.1"/>
    <property type="molecule type" value="Genomic_DNA"/>
</dbReference>
<dbReference type="AlphaFoldDB" id="A0A9P4Q687"/>
<feature type="compositionally biased region" description="Low complexity" evidence="1">
    <location>
        <begin position="34"/>
        <end position="67"/>
    </location>
</feature>
<comment type="caution">
    <text evidence="2">The sequence shown here is derived from an EMBL/GenBank/DDBJ whole genome shotgun (WGS) entry which is preliminary data.</text>
</comment>
<reference evidence="2" key="1">
    <citation type="journal article" date="2020" name="Stud. Mycol.">
        <title>101 Dothideomycetes genomes: a test case for predicting lifestyles and emergence of pathogens.</title>
        <authorList>
            <person name="Haridas S."/>
            <person name="Albert R."/>
            <person name="Binder M."/>
            <person name="Bloem J."/>
            <person name="Labutti K."/>
            <person name="Salamov A."/>
            <person name="Andreopoulos B."/>
            <person name="Baker S."/>
            <person name="Barry K."/>
            <person name="Bills G."/>
            <person name="Bluhm B."/>
            <person name="Cannon C."/>
            <person name="Castanera R."/>
            <person name="Culley D."/>
            <person name="Daum C."/>
            <person name="Ezra D."/>
            <person name="Gonzalez J."/>
            <person name="Henrissat B."/>
            <person name="Kuo A."/>
            <person name="Liang C."/>
            <person name="Lipzen A."/>
            <person name="Lutzoni F."/>
            <person name="Magnuson J."/>
            <person name="Mondo S."/>
            <person name="Nolan M."/>
            <person name="Ohm R."/>
            <person name="Pangilinan J."/>
            <person name="Park H.-J."/>
            <person name="Ramirez L."/>
            <person name="Alfaro M."/>
            <person name="Sun H."/>
            <person name="Tritt A."/>
            <person name="Yoshinaga Y."/>
            <person name="Zwiers L.-H."/>
            <person name="Turgeon B."/>
            <person name="Goodwin S."/>
            <person name="Spatafora J."/>
            <person name="Crous P."/>
            <person name="Grigoriev I."/>
        </authorList>
    </citation>
    <scope>NUCLEOTIDE SEQUENCE</scope>
    <source>
        <strain evidence="2">CBS 116435</strain>
    </source>
</reference>
<evidence type="ECO:0000313" key="2">
    <source>
        <dbReference type="EMBL" id="KAF2719111.1"/>
    </source>
</evidence>
<dbReference type="Proteomes" id="UP000799441">
    <property type="component" value="Unassembled WGS sequence"/>
</dbReference>
<feature type="compositionally biased region" description="Low complexity" evidence="1">
    <location>
        <begin position="81"/>
        <end position="93"/>
    </location>
</feature>
<sequence>MSGSKFVEILDAEAVPYNHGNVSLDDVLAETRQRSASSSSTSSTNGASSPTSSRSPERSSSSSPIAPFKSRMRGLSLKESNTTTTITTNNTDTFQRPEPVFLNDAQPGRNPRSERPWTPPSAAGLARGHQTLPFDTITPNTSPTRDAETLMISLVRPRSQRAHATGREMLATSVPAGVHTSEPCNCITTI</sequence>
<gene>
    <name evidence="2" type="ORF">K431DRAFT_305412</name>
</gene>
<accession>A0A9P4Q687</accession>
<organism evidence="2 3">
    <name type="scientific">Polychaeton citri CBS 116435</name>
    <dbReference type="NCBI Taxonomy" id="1314669"/>
    <lineage>
        <taxon>Eukaryota</taxon>
        <taxon>Fungi</taxon>
        <taxon>Dikarya</taxon>
        <taxon>Ascomycota</taxon>
        <taxon>Pezizomycotina</taxon>
        <taxon>Dothideomycetes</taxon>
        <taxon>Dothideomycetidae</taxon>
        <taxon>Capnodiales</taxon>
        <taxon>Capnodiaceae</taxon>
        <taxon>Polychaeton</taxon>
    </lineage>
</organism>
<feature type="region of interest" description="Disordered" evidence="1">
    <location>
        <begin position="26"/>
        <end position="129"/>
    </location>
</feature>
<evidence type="ECO:0000256" key="1">
    <source>
        <dbReference type="SAM" id="MobiDB-lite"/>
    </source>
</evidence>
<proteinExistence type="predicted"/>
<evidence type="ECO:0000313" key="3">
    <source>
        <dbReference type="Proteomes" id="UP000799441"/>
    </source>
</evidence>
<protein>
    <submittedName>
        <fullName evidence="2">Uncharacterized protein</fullName>
    </submittedName>
</protein>
<keyword evidence="3" id="KW-1185">Reference proteome</keyword>